<dbReference type="Gene3D" id="3.10.28.10">
    <property type="entry name" value="Homing endonucleases"/>
    <property type="match status" value="1"/>
</dbReference>
<gene>
    <name evidence="2" type="ORF">LCGC14_1581930</name>
</gene>
<sequence length="216" mass="24496">MKQFEVVLEAKRVFNGVMLGDGGLVLPRTSDNAHFYMALANGRLYLPTDQLLCYLAGIASCLELLDVPVSNGYPKIVEKTSHGKPYMSHELLTRTSSFLTRERNRWHIKGIKEVPEDLVLTPVSLAHWFMNDGSSPRQGSAVYASFATYSFSEHSIELLEHQLASLSIQVNRGKNKQVVKGSGLRLFVQQARVNLFMSIIEPYVVEPFRYKIKYRE</sequence>
<dbReference type="EMBL" id="LAZR01012461">
    <property type="protein sequence ID" value="KKM26720.1"/>
    <property type="molecule type" value="Genomic_DNA"/>
</dbReference>
<accession>A0A0F9LGV7</accession>
<reference evidence="2" key="1">
    <citation type="journal article" date="2015" name="Nature">
        <title>Complex archaea that bridge the gap between prokaryotes and eukaryotes.</title>
        <authorList>
            <person name="Spang A."/>
            <person name="Saw J.H."/>
            <person name="Jorgensen S.L."/>
            <person name="Zaremba-Niedzwiedzka K."/>
            <person name="Martijn J."/>
            <person name="Lind A.E."/>
            <person name="van Eijk R."/>
            <person name="Schleper C."/>
            <person name="Guy L."/>
            <person name="Ettema T.J."/>
        </authorList>
    </citation>
    <scope>NUCLEOTIDE SEQUENCE</scope>
</reference>
<evidence type="ECO:0000259" key="1">
    <source>
        <dbReference type="Pfam" id="PF03161"/>
    </source>
</evidence>
<dbReference type="Pfam" id="PF03161">
    <property type="entry name" value="LAGLIDADG_2"/>
    <property type="match status" value="1"/>
</dbReference>
<proteinExistence type="predicted"/>
<organism evidence="2">
    <name type="scientific">marine sediment metagenome</name>
    <dbReference type="NCBI Taxonomy" id="412755"/>
    <lineage>
        <taxon>unclassified sequences</taxon>
        <taxon>metagenomes</taxon>
        <taxon>ecological metagenomes</taxon>
    </lineage>
</organism>
<dbReference type="InterPro" id="IPR027434">
    <property type="entry name" value="Homing_endonucl"/>
</dbReference>
<protein>
    <recommendedName>
        <fullName evidence="1">Homing endonuclease LAGLIDADG domain-containing protein</fullName>
    </recommendedName>
</protein>
<name>A0A0F9LGV7_9ZZZZ</name>
<dbReference type="AlphaFoldDB" id="A0A0F9LGV7"/>
<dbReference type="GO" id="GO:0004519">
    <property type="term" value="F:endonuclease activity"/>
    <property type="evidence" value="ECO:0007669"/>
    <property type="project" value="InterPro"/>
</dbReference>
<dbReference type="InterPro" id="IPR004860">
    <property type="entry name" value="LAGLIDADG_dom"/>
</dbReference>
<evidence type="ECO:0000313" key="2">
    <source>
        <dbReference type="EMBL" id="KKM26720.1"/>
    </source>
</evidence>
<comment type="caution">
    <text evidence="2">The sequence shown here is derived from an EMBL/GenBank/DDBJ whole genome shotgun (WGS) entry which is preliminary data.</text>
</comment>
<feature type="domain" description="Homing endonuclease LAGLIDADG" evidence="1">
    <location>
        <begin position="13"/>
        <end position="178"/>
    </location>
</feature>
<dbReference type="SUPFAM" id="SSF55608">
    <property type="entry name" value="Homing endonucleases"/>
    <property type="match status" value="1"/>
</dbReference>